<evidence type="ECO:0000256" key="1">
    <source>
        <dbReference type="SAM" id="SignalP"/>
    </source>
</evidence>
<accession>A0A9W6GSK9</accession>
<feature type="chain" id="PRO_5040802635" evidence="1">
    <location>
        <begin position="20"/>
        <end position="70"/>
    </location>
</feature>
<protein>
    <submittedName>
        <fullName evidence="2">Uncharacterized protein</fullName>
    </submittedName>
</protein>
<organism evidence="2 3">
    <name type="scientific">Methylocystis echinoides</name>
    <dbReference type="NCBI Taxonomy" id="29468"/>
    <lineage>
        <taxon>Bacteria</taxon>
        <taxon>Pseudomonadati</taxon>
        <taxon>Pseudomonadota</taxon>
        <taxon>Alphaproteobacteria</taxon>
        <taxon>Hyphomicrobiales</taxon>
        <taxon>Methylocystaceae</taxon>
        <taxon>Methylocystis</taxon>
    </lineage>
</organism>
<evidence type="ECO:0000313" key="2">
    <source>
        <dbReference type="EMBL" id="GLI92125.1"/>
    </source>
</evidence>
<proteinExistence type="predicted"/>
<comment type="caution">
    <text evidence="2">The sequence shown here is derived from an EMBL/GenBank/DDBJ whole genome shotgun (WGS) entry which is preliminary data.</text>
</comment>
<dbReference type="EMBL" id="BSEC01000001">
    <property type="protein sequence ID" value="GLI92125.1"/>
    <property type="molecule type" value="Genomic_DNA"/>
</dbReference>
<gene>
    <name evidence="2" type="ORF">LMG27198_11170</name>
</gene>
<keyword evidence="1" id="KW-0732">Signal</keyword>
<evidence type="ECO:0000313" key="3">
    <source>
        <dbReference type="Proteomes" id="UP001144323"/>
    </source>
</evidence>
<reference evidence="2" key="1">
    <citation type="journal article" date="2023" name="Int. J. Syst. Evol. Microbiol.">
        <title>Methylocystis iwaonis sp. nov., a type II methane-oxidizing bacterium from surface soil of a rice paddy field in Japan, and emended description of the genus Methylocystis (ex Whittenbury et al. 1970) Bowman et al. 1993.</title>
        <authorList>
            <person name="Kaise H."/>
            <person name="Sawadogo J.B."/>
            <person name="Alam M.S."/>
            <person name="Ueno C."/>
            <person name="Dianou D."/>
            <person name="Shinjo R."/>
            <person name="Asakawa S."/>
        </authorList>
    </citation>
    <scope>NUCLEOTIDE SEQUENCE</scope>
    <source>
        <strain evidence="2">LMG27198</strain>
    </source>
</reference>
<keyword evidence="3" id="KW-1185">Reference proteome</keyword>
<dbReference type="RefSeq" id="WP_281801147.1">
    <property type="nucleotide sequence ID" value="NZ_BSEC01000001.1"/>
</dbReference>
<dbReference type="AlphaFoldDB" id="A0A9W6GSK9"/>
<sequence length="70" mass="7447">MRKLIVVFGVVGLGGLALGAETDQIAALKKPAAIEQARPPHSRCAKRIVLGGDRRVVACLMQKRKGVTEP</sequence>
<feature type="signal peptide" evidence="1">
    <location>
        <begin position="1"/>
        <end position="19"/>
    </location>
</feature>
<name>A0A9W6GSK9_9HYPH</name>
<dbReference type="Proteomes" id="UP001144323">
    <property type="component" value="Unassembled WGS sequence"/>
</dbReference>